<proteinExistence type="predicted"/>
<evidence type="ECO:0000313" key="2">
    <source>
        <dbReference type="EMBL" id="KAF2501902.1"/>
    </source>
</evidence>
<organism evidence="2 3">
    <name type="scientific">Lophium mytilinum</name>
    <dbReference type="NCBI Taxonomy" id="390894"/>
    <lineage>
        <taxon>Eukaryota</taxon>
        <taxon>Fungi</taxon>
        <taxon>Dikarya</taxon>
        <taxon>Ascomycota</taxon>
        <taxon>Pezizomycotina</taxon>
        <taxon>Dothideomycetes</taxon>
        <taxon>Pleosporomycetidae</taxon>
        <taxon>Mytilinidiales</taxon>
        <taxon>Mytilinidiaceae</taxon>
        <taxon>Lophium</taxon>
    </lineage>
</organism>
<accession>A0A6A6RBY5</accession>
<dbReference type="Proteomes" id="UP000799750">
    <property type="component" value="Unassembled WGS sequence"/>
</dbReference>
<dbReference type="EMBL" id="MU004182">
    <property type="protein sequence ID" value="KAF2501902.1"/>
    <property type="molecule type" value="Genomic_DNA"/>
</dbReference>
<reference evidence="2" key="1">
    <citation type="journal article" date="2020" name="Stud. Mycol.">
        <title>101 Dothideomycetes genomes: a test case for predicting lifestyles and emergence of pathogens.</title>
        <authorList>
            <person name="Haridas S."/>
            <person name="Albert R."/>
            <person name="Binder M."/>
            <person name="Bloem J."/>
            <person name="Labutti K."/>
            <person name="Salamov A."/>
            <person name="Andreopoulos B."/>
            <person name="Baker S."/>
            <person name="Barry K."/>
            <person name="Bills G."/>
            <person name="Bluhm B."/>
            <person name="Cannon C."/>
            <person name="Castanera R."/>
            <person name="Culley D."/>
            <person name="Daum C."/>
            <person name="Ezra D."/>
            <person name="Gonzalez J."/>
            <person name="Henrissat B."/>
            <person name="Kuo A."/>
            <person name="Liang C."/>
            <person name="Lipzen A."/>
            <person name="Lutzoni F."/>
            <person name="Magnuson J."/>
            <person name="Mondo S."/>
            <person name="Nolan M."/>
            <person name="Ohm R."/>
            <person name="Pangilinan J."/>
            <person name="Park H.-J."/>
            <person name="Ramirez L."/>
            <person name="Alfaro M."/>
            <person name="Sun H."/>
            <person name="Tritt A."/>
            <person name="Yoshinaga Y."/>
            <person name="Zwiers L.-H."/>
            <person name="Turgeon B."/>
            <person name="Goodwin S."/>
            <person name="Spatafora J."/>
            <person name="Crous P."/>
            <person name="Grigoriev I."/>
        </authorList>
    </citation>
    <scope>NUCLEOTIDE SEQUENCE</scope>
    <source>
        <strain evidence="2">CBS 269.34</strain>
    </source>
</reference>
<evidence type="ECO:0000256" key="1">
    <source>
        <dbReference type="SAM" id="MobiDB-lite"/>
    </source>
</evidence>
<keyword evidence="3" id="KW-1185">Reference proteome</keyword>
<dbReference type="AlphaFoldDB" id="A0A6A6RBY5"/>
<evidence type="ECO:0000313" key="3">
    <source>
        <dbReference type="Proteomes" id="UP000799750"/>
    </source>
</evidence>
<feature type="region of interest" description="Disordered" evidence="1">
    <location>
        <begin position="20"/>
        <end position="99"/>
    </location>
</feature>
<protein>
    <submittedName>
        <fullName evidence="2">Uncharacterized protein</fullName>
    </submittedName>
</protein>
<dbReference type="OrthoDB" id="5153521at2759"/>
<sequence length="174" mass="18888">MSAYQNTFSTADLRSGAIEYNRSKGQRVKWAHGQALGPGRRAEDNHARPARMPVYAKPKDMGPGDPRQKARVAVKNDISYASGDSSADEGSVDEASAAPVPDADITYSYDAPRGPSQGSQILGLALAKAIERFEVRETDKLIKEEYDVLDVAEAATPAPKVNKDGVEEEDYEFI</sequence>
<gene>
    <name evidence="2" type="ORF">BU16DRAFT_211831</name>
</gene>
<name>A0A6A6RBY5_9PEZI</name>
<feature type="compositionally biased region" description="Basic and acidic residues" evidence="1">
    <location>
        <begin position="57"/>
        <end position="68"/>
    </location>
</feature>